<evidence type="ECO:0000313" key="3">
    <source>
        <dbReference type="Proteomes" id="UP000198859"/>
    </source>
</evidence>
<dbReference type="InterPro" id="IPR017592">
    <property type="entry name" value="Pilus_assmbl_Flp-typ_CpaB"/>
</dbReference>
<protein>
    <submittedName>
        <fullName evidence="2">Pilus assembly protein CpaB</fullName>
    </submittedName>
</protein>
<evidence type="ECO:0000259" key="1">
    <source>
        <dbReference type="SMART" id="SM00858"/>
    </source>
</evidence>
<name>A0A1H1MM20_9ACTN</name>
<dbReference type="CDD" id="cd11614">
    <property type="entry name" value="SAF_CpaB_FlgA_like"/>
    <property type="match status" value="1"/>
</dbReference>
<dbReference type="RefSeq" id="WP_091725926.1">
    <property type="nucleotide sequence ID" value="NZ_LT629757.1"/>
</dbReference>
<accession>A0A1H1MM20</accession>
<dbReference type="STRING" id="642780.SAMN04488570_0613"/>
<dbReference type="Pfam" id="PF16976">
    <property type="entry name" value="RcpC"/>
    <property type="match status" value="1"/>
</dbReference>
<sequence length="246" mass="25295">MDRRKVLLLVAAVIALLGTLLVFVYVKGADNRADQRYAAVQVLRVTKPIAAGETIEAAQAAGKIETGTVTREDLLPGALTDLATLSGKVAVTPIFPGEQLVADRFGAVGSGTDLSIPKGKLAISINLDDPSRVAGFLNPGNRVAIFMTGTSPAGGFTRLLLPNVTVIGQGATTATPAVAAPEGGTTDAAAAPAEQLPQTLLTLAVSQSEAERVMYASRNGSLAFGLLNDDSQVAPSTGVDQDNLFR</sequence>
<dbReference type="InterPro" id="IPR031571">
    <property type="entry name" value="RcpC_dom"/>
</dbReference>
<dbReference type="Pfam" id="PF08666">
    <property type="entry name" value="SAF"/>
    <property type="match status" value="1"/>
</dbReference>
<gene>
    <name evidence="2" type="ORF">SAMN04488570_0613</name>
</gene>
<dbReference type="EMBL" id="LT629757">
    <property type="protein sequence ID" value="SDR87435.1"/>
    <property type="molecule type" value="Genomic_DNA"/>
</dbReference>
<proteinExistence type="predicted"/>
<reference evidence="3" key="1">
    <citation type="submission" date="2016-10" db="EMBL/GenBank/DDBJ databases">
        <authorList>
            <person name="Varghese N."/>
            <person name="Submissions S."/>
        </authorList>
    </citation>
    <scope>NUCLEOTIDE SEQUENCE [LARGE SCALE GENOMIC DNA]</scope>
    <source>
        <strain evidence="3">DSM 22127</strain>
    </source>
</reference>
<dbReference type="OrthoDB" id="5182178at2"/>
<organism evidence="2 3">
    <name type="scientific">Nocardioides scoriae</name>
    <dbReference type="NCBI Taxonomy" id="642780"/>
    <lineage>
        <taxon>Bacteria</taxon>
        <taxon>Bacillati</taxon>
        <taxon>Actinomycetota</taxon>
        <taxon>Actinomycetes</taxon>
        <taxon>Propionibacteriales</taxon>
        <taxon>Nocardioidaceae</taxon>
        <taxon>Nocardioides</taxon>
    </lineage>
</organism>
<dbReference type="Proteomes" id="UP000198859">
    <property type="component" value="Chromosome I"/>
</dbReference>
<dbReference type="SMART" id="SM00858">
    <property type="entry name" value="SAF"/>
    <property type="match status" value="1"/>
</dbReference>
<dbReference type="InterPro" id="IPR013974">
    <property type="entry name" value="SAF"/>
</dbReference>
<keyword evidence="3" id="KW-1185">Reference proteome</keyword>
<dbReference type="AlphaFoldDB" id="A0A1H1MM20"/>
<dbReference type="NCBIfam" id="TIGR03177">
    <property type="entry name" value="pilus_cpaB"/>
    <property type="match status" value="1"/>
</dbReference>
<evidence type="ECO:0000313" key="2">
    <source>
        <dbReference type="EMBL" id="SDR87435.1"/>
    </source>
</evidence>
<feature type="domain" description="SAF" evidence="1">
    <location>
        <begin position="40"/>
        <end position="106"/>
    </location>
</feature>